<evidence type="ECO:0000313" key="11">
    <source>
        <dbReference type="EMBL" id="AKQ04740.1"/>
    </source>
</evidence>
<comment type="similarity">
    <text evidence="1 8 9">Belongs to the universal ribosomal protein uS3 family.</text>
</comment>
<dbReference type="InterPro" id="IPR005704">
    <property type="entry name" value="Ribosomal_uS3_bac-typ"/>
</dbReference>
<evidence type="ECO:0000259" key="10">
    <source>
        <dbReference type="PROSITE" id="PS50823"/>
    </source>
</evidence>
<gene>
    <name evidence="8 11" type="primary">rpsC</name>
</gene>
<protein>
    <recommendedName>
        <fullName evidence="7 8">Small ribosomal subunit protein uS3</fullName>
    </recommendedName>
</protein>
<accession>A0A0H4TCW9</accession>
<evidence type="ECO:0000256" key="7">
    <source>
        <dbReference type="ARBA" id="ARBA00035257"/>
    </source>
</evidence>
<dbReference type="Pfam" id="PF07650">
    <property type="entry name" value="KH_2"/>
    <property type="match status" value="1"/>
</dbReference>
<sequence>MSKIVNPFSHRLGIIRDWRARWFAVPKKIKDSLRPDILIREYLEKRLRGLYVAYVLIERRQNFLRLIINTSRPGAVIGRSGEGMTKLKSDLLKFMRRQNIMPTGEFKIDVVEVPQPETNAAIASYMIAEGLEKRLHFRRVIKQMMDKIIANRNVKGARIGVYGRLDGAEIARSEEIKKGSIPLQTFRADVDFARERAHLPYGDIGIKVWIYKGEVFNK</sequence>
<dbReference type="EMBL" id="KT007047">
    <property type="protein sequence ID" value="AKQ04740.1"/>
    <property type="molecule type" value="Genomic_DNA"/>
</dbReference>
<dbReference type="InterPro" id="IPR015946">
    <property type="entry name" value="KH_dom-like_a/b"/>
</dbReference>
<feature type="domain" description="KH type-2" evidence="10">
    <location>
        <begin position="39"/>
        <end position="114"/>
    </location>
</feature>
<evidence type="ECO:0000256" key="2">
    <source>
        <dbReference type="ARBA" id="ARBA00022730"/>
    </source>
</evidence>
<dbReference type="GO" id="GO:0003729">
    <property type="term" value="F:mRNA binding"/>
    <property type="evidence" value="ECO:0007669"/>
    <property type="project" value="UniProtKB-UniRule"/>
</dbReference>
<dbReference type="GO" id="GO:0022627">
    <property type="term" value="C:cytosolic small ribosomal subunit"/>
    <property type="evidence" value="ECO:0007669"/>
    <property type="project" value="TreeGrafter"/>
</dbReference>
<comment type="subunit">
    <text evidence="8">Part of the 30S ribosomal subunit. Forms a tight complex with proteins S10 and S14.</text>
</comment>
<keyword evidence="2 8" id="KW-0699">rRNA-binding</keyword>
<evidence type="ECO:0000256" key="8">
    <source>
        <dbReference type="HAMAP-Rule" id="MF_01309"/>
    </source>
</evidence>
<comment type="function">
    <text evidence="6 8">Binds the lower part of the 30S subunit head. Binds mRNA in the 70S ribosome, positioning it for translation.</text>
</comment>
<evidence type="ECO:0000256" key="6">
    <source>
        <dbReference type="ARBA" id="ARBA00024998"/>
    </source>
</evidence>
<evidence type="ECO:0000256" key="1">
    <source>
        <dbReference type="ARBA" id="ARBA00010761"/>
    </source>
</evidence>
<dbReference type="SUPFAM" id="SSF54821">
    <property type="entry name" value="Ribosomal protein S3 C-terminal domain"/>
    <property type="match status" value="1"/>
</dbReference>
<organism evidence="11">
    <name type="scientific">uncultured Parcubacteria bacterium Rifle_16ft_4_minimus_7278</name>
    <dbReference type="NCBI Taxonomy" id="1665143"/>
    <lineage>
        <taxon>Bacteria</taxon>
        <taxon>Candidatus Parcubacteria</taxon>
        <taxon>environmental samples</taxon>
    </lineage>
</organism>
<dbReference type="InterPro" id="IPR009019">
    <property type="entry name" value="KH_sf_prok-type"/>
</dbReference>
<dbReference type="PANTHER" id="PTHR11760:SF19">
    <property type="entry name" value="SMALL RIBOSOMAL SUBUNIT PROTEIN US3C"/>
    <property type="match status" value="1"/>
</dbReference>
<keyword evidence="4 8" id="KW-0689">Ribosomal protein</keyword>
<dbReference type="GO" id="GO:0006412">
    <property type="term" value="P:translation"/>
    <property type="evidence" value="ECO:0007669"/>
    <property type="project" value="UniProtKB-UniRule"/>
</dbReference>
<evidence type="ECO:0000256" key="5">
    <source>
        <dbReference type="ARBA" id="ARBA00023274"/>
    </source>
</evidence>
<dbReference type="InterPro" id="IPR018280">
    <property type="entry name" value="Ribosomal_uS3_CS"/>
</dbReference>
<dbReference type="GO" id="GO:0003735">
    <property type="term" value="F:structural constituent of ribosome"/>
    <property type="evidence" value="ECO:0007669"/>
    <property type="project" value="InterPro"/>
</dbReference>
<evidence type="ECO:0000256" key="9">
    <source>
        <dbReference type="RuleBase" id="RU003624"/>
    </source>
</evidence>
<dbReference type="InterPro" id="IPR057258">
    <property type="entry name" value="Ribosomal_uS3"/>
</dbReference>
<dbReference type="Gene3D" id="3.30.300.20">
    <property type="match status" value="1"/>
</dbReference>
<dbReference type="FunFam" id="3.30.300.20:FF:000001">
    <property type="entry name" value="30S ribosomal protein S3"/>
    <property type="match status" value="1"/>
</dbReference>
<evidence type="ECO:0000256" key="3">
    <source>
        <dbReference type="ARBA" id="ARBA00022884"/>
    </source>
</evidence>
<dbReference type="InterPro" id="IPR004044">
    <property type="entry name" value="KH_dom_type_2"/>
</dbReference>
<dbReference type="PROSITE" id="PS00548">
    <property type="entry name" value="RIBOSOMAL_S3"/>
    <property type="match status" value="1"/>
</dbReference>
<dbReference type="AlphaFoldDB" id="A0A0H4TCW9"/>
<name>A0A0H4TCW9_9BACT</name>
<dbReference type="SUPFAM" id="SSF54814">
    <property type="entry name" value="Prokaryotic type KH domain (KH-domain type II)"/>
    <property type="match status" value="1"/>
</dbReference>
<keyword evidence="5 8" id="KW-0687">Ribonucleoprotein</keyword>
<dbReference type="PROSITE" id="PS50823">
    <property type="entry name" value="KH_TYPE_2"/>
    <property type="match status" value="1"/>
</dbReference>
<dbReference type="PANTHER" id="PTHR11760">
    <property type="entry name" value="30S/40S RIBOSOMAL PROTEIN S3"/>
    <property type="match status" value="1"/>
</dbReference>
<dbReference type="InterPro" id="IPR001351">
    <property type="entry name" value="Ribosomal_uS3_C"/>
</dbReference>
<dbReference type="CDD" id="cd02412">
    <property type="entry name" value="KH-II_30S_S3"/>
    <property type="match status" value="1"/>
</dbReference>
<proteinExistence type="inferred from homology"/>
<keyword evidence="3 8" id="KW-0694">RNA-binding</keyword>
<dbReference type="Pfam" id="PF00189">
    <property type="entry name" value="Ribosomal_S3_C"/>
    <property type="match status" value="1"/>
</dbReference>
<evidence type="ECO:0000256" key="4">
    <source>
        <dbReference type="ARBA" id="ARBA00022980"/>
    </source>
</evidence>
<dbReference type="GO" id="GO:0019843">
    <property type="term" value="F:rRNA binding"/>
    <property type="evidence" value="ECO:0007669"/>
    <property type="project" value="UniProtKB-UniRule"/>
</dbReference>
<reference evidence="11" key="1">
    <citation type="journal article" date="2015" name="ISME J.">
        <title>Aquifer environment selects for microbial species cohorts in sediment and groundwater.</title>
        <authorList>
            <person name="Hug L.A."/>
            <person name="Thomas B.C."/>
            <person name="Brown C.T."/>
            <person name="Frischkorn K.R."/>
            <person name="Williams K.H."/>
            <person name="Tringe S.G."/>
            <person name="Banfield J.F."/>
        </authorList>
    </citation>
    <scope>NUCLEOTIDE SEQUENCE</scope>
</reference>
<dbReference type="Gene3D" id="3.30.1140.32">
    <property type="entry name" value="Ribosomal protein S3, C-terminal domain"/>
    <property type="match status" value="1"/>
</dbReference>
<dbReference type="HAMAP" id="MF_01309_B">
    <property type="entry name" value="Ribosomal_uS3_B"/>
    <property type="match status" value="1"/>
</dbReference>
<dbReference type="InterPro" id="IPR036419">
    <property type="entry name" value="Ribosomal_S3_C_sf"/>
</dbReference>
<dbReference type="NCBIfam" id="TIGR01009">
    <property type="entry name" value="rpsC_bact"/>
    <property type="match status" value="1"/>
</dbReference>